<dbReference type="InterPro" id="IPR056884">
    <property type="entry name" value="NPHP3-like_N"/>
</dbReference>
<proteinExistence type="predicted"/>
<feature type="domain" description="Nephrocystin 3-like N-terminal" evidence="3">
    <location>
        <begin position="40"/>
        <end position="156"/>
    </location>
</feature>
<dbReference type="STRING" id="576137.A0A1L7WT61"/>
<dbReference type="Gene3D" id="3.40.50.300">
    <property type="entry name" value="P-loop containing nucleotide triphosphate hydrolases"/>
    <property type="match status" value="1"/>
</dbReference>
<dbReference type="OrthoDB" id="4772757at2759"/>
<evidence type="ECO:0000256" key="2">
    <source>
        <dbReference type="SAM" id="SignalP"/>
    </source>
</evidence>
<dbReference type="Proteomes" id="UP000184330">
    <property type="component" value="Unassembled WGS sequence"/>
</dbReference>
<evidence type="ECO:0000256" key="1">
    <source>
        <dbReference type="ARBA" id="ARBA00022737"/>
    </source>
</evidence>
<dbReference type="EMBL" id="FJOG01000007">
    <property type="protein sequence ID" value="CZR55936.1"/>
    <property type="molecule type" value="Genomic_DNA"/>
</dbReference>
<dbReference type="Pfam" id="PF24883">
    <property type="entry name" value="NPHP3_N"/>
    <property type="match status" value="1"/>
</dbReference>
<evidence type="ECO:0000313" key="4">
    <source>
        <dbReference type="EMBL" id="CZR55936.1"/>
    </source>
</evidence>
<evidence type="ECO:0000259" key="3">
    <source>
        <dbReference type="Pfam" id="PF24883"/>
    </source>
</evidence>
<accession>A0A1L7WT61</accession>
<evidence type="ECO:0000313" key="5">
    <source>
        <dbReference type="Proteomes" id="UP000184330"/>
    </source>
</evidence>
<dbReference type="InterPro" id="IPR027417">
    <property type="entry name" value="P-loop_NTPase"/>
</dbReference>
<protein>
    <recommendedName>
        <fullName evidence="3">Nephrocystin 3-like N-terminal domain-containing protein</fullName>
    </recommendedName>
</protein>
<keyword evidence="5" id="KW-1185">Reference proteome</keyword>
<gene>
    <name evidence="4" type="ORF">PAC_05824</name>
</gene>
<keyword evidence="2" id="KW-0732">Signal</keyword>
<dbReference type="AlphaFoldDB" id="A0A1L7WT61"/>
<reference evidence="4 5" key="1">
    <citation type="submission" date="2016-03" db="EMBL/GenBank/DDBJ databases">
        <authorList>
            <person name="Ploux O."/>
        </authorList>
    </citation>
    <scope>NUCLEOTIDE SEQUENCE [LARGE SCALE GENOMIC DNA]</scope>
    <source>
        <strain evidence="4 5">UAMH 11012</strain>
    </source>
</reference>
<name>A0A1L7WT61_9HELO</name>
<feature type="signal peptide" evidence="2">
    <location>
        <begin position="1"/>
        <end position="28"/>
    </location>
</feature>
<sequence>MERVPKLIFVVSWHTWLWHLIIIQSLDSCINALTNSSFAIIEDMLACSAANSDIFLAYFYFSFNDTETQKVVNLLRSIISQIAMQRTTFPNPFQPPLDVLKETLTSLIEEQGETYLIIDVIDECPQDEGQRGNLCETLEEFMAGPLNKLHLLTTGRRQRDIEELLSQVPNLSIISFRNDLVDVDIRLYVDDQMVHNPKLNRWSSQLKDLIKYSFVNNAQGINKNALKVLLETLDETYERILSSIDSDYHEIIITALRWLVFANRPLKLRELAEASLIQPDDEVPFDVENRFASLYDVLQVLSGLVITANEPTFDTDYHLTDLRHYRNNLNRGHDRPRITTGS</sequence>
<dbReference type="PANTHER" id="PTHR10039">
    <property type="entry name" value="AMELOGENIN"/>
    <property type="match status" value="1"/>
</dbReference>
<feature type="chain" id="PRO_5012385893" description="Nephrocystin 3-like N-terminal domain-containing protein" evidence="2">
    <location>
        <begin position="29"/>
        <end position="342"/>
    </location>
</feature>
<organism evidence="4 5">
    <name type="scientific">Phialocephala subalpina</name>
    <dbReference type="NCBI Taxonomy" id="576137"/>
    <lineage>
        <taxon>Eukaryota</taxon>
        <taxon>Fungi</taxon>
        <taxon>Dikarya</taxon>
        <taxon>Ascomycota</taxon>
        <taxon>Pezizomycotina</taxon>
        <taxon>Leotiomycetes</taxon>
        <taxon>Helotiales</taxon>
        <taxon>Mollisiaceae</taxon>
        <taxon>Phialocephala</taxon>
        <taxon>Phialocephala fortinii species complex</taxon>
    </lineage>
</organism>
<keyword evidence="1" id="KW-0677">Repeat</keyword>
<dbReference type="PANTHER" id="PTHR10039:SF16">
    <property type="entry name" value="GPI INOSITOL-DEACYLASE"/>
    <property type="match status" value="1"/>
</dbReference>